<proteinExistence type="predicted"/>
<dbReference type="Pfam" id="PF00916">
    <property type="entry name" value="Sulfate_transp"/>
    <property type="match status" value="1"/>
</dbReference>
<feature type="transmembrane region" description="Helical" evidence="5">
    <location>
        <begin position="368"/>
        <end position="386"/>
    </location>
</feature>
<dbReference type="EMBL" id="JBHSBU010000001">
    <property type="protein sequence ID" value="MFC4158215.1"/>
    <property type="molecule type" value="Genomic_DNA"/>
</dbReference>
<comment type="subcellular location">
    <subcellularLocation>
        <location evidence="1">Membrane</location>
        <topology evidence="1">Multi-pass membrane protein</topology>
    </subcellularLocation>
</comment>
<feature type="transmembrane region" description="Helical" evidence="5">
    <location>
        <begin position="80"/>
        <end position="99"/>
    </location>
</feature>
<evidence type="ECO:0000313" key="8">
    <source>
        <dbReference type="Proteomes" id="UP001595791"/>
    </source>
</evidence>
<sequence>MSHPPDREGTPLSDVQALRWWRHYRSADLPADLIASITLTALLIPQSLAYAQLAGLPPEAGLYASMLPPLIYALFGTSRLLAVGPVALASLMTATSLAGVAPGSYALLAAWLALLSGLIRVVLALLRFGFIANLLSHSVIGGFIAGSALLIVLGQVPAMLGLSAGQAGGWDWLGQLARTEPATLVLSLVALLGLLAARHGLPRLALRQGWSARTATLVNGTAPVLVIIGAGLAAWAWGDGRIATVGAVPAGLPPLGIEPVSWQTLLGLLPAALAISLVGFVDSMSVAQQLALKRREKIEPDRELLALGLANVAAGLSGGYPVSGSFGRSAANGLAGARSQIANILSAGWMVLVALGLGSLFVHLPRAVLAATIVAAVASMFDWSVLRLAWRYDRRDAAVFVATAVAVPLLGVLDAIGAGVLLSLTLFFWRTGRPHMAVVGRVPGTEHYRNVRRHQVETVPGALAVRIDESLYFGNIRNVEHRLAVLLADAGEVHHLVLILSAVNAIDVSALQALDELNRSLGAQGVALHLAEVKGPVMDKLIASGFIERLQGRVHLSTHAALQVCRGVVEDYVI</sequence>
<dbReference type="SUPFAM" id="SSF52091">
    <property type="entry name" value="SpoIIaa-like"/>
    <property type="match status" value="1"/>
</dbReference>
<dbReference type="InterPro" id="IPR002645">
    <property type="entry name" value="STAS_dom"/>
</dbReference>
<feature type="transmembrane region" description="Helical" evidence="5">
    <location>
        <begin position="105"/>
        <end position="126"/>
    </location>
</feature>
<dbReference type="PANTHER" id="PTHR11814">
    <property type="entry name" value="SULFATE TRANSPORTER"/>
    <property type="match status" value="1"/>
</dbReference>
<dbReference type="CDD" id="cd07042">
    <property type="entry name" value="STAS_SulP_like_sulfate_transporter"/>
    <property type="match status" value="1"/>
</dbReference>
<dbReference type="InterPro" id="IPR011547">
    <property type="entry name" value="SLC26A/SulP_dom"/>
</dbReference>
<dbReference type="PROSITE" id="PS50801">
    <property type="entry name" value="STAS"/>
    <property type="match status" value="1"/>
</dbReference>
<evidence type="ECO:0000256" key="2">
    <source>
        <dbReference type="ARBA" id="ARBA00022692"/>
    </source>
</evidence>
<keyword evidence="8" id="KW-1185">Reference proteome</keyword>
<feature type="domain" description="STAS" evidence="6">
    <location>
        <begin position="452"/>
        <end position="565"/>
    </location>
</feature>
<protein>
    <submittedName>
        <fullName evidence="7">SulP family inorganic anion transporter</fullName>
    </submittedName>
</protein>
<evidence type="ECO:0000256" key="5">
    <source>
        <dbReference type="SAM" id="Phobius"/>
    </source>
</evidence>
<feature type="transmembrane region" description="Helical" evidence="5">
    <location>
        <begin position="262"/>
        <end position="283"/>
    </location>
</feature>
<organism evidence="7 8">
    <name type="scientific">Chitinimonas lacunae</name>
    <dbReference type="NCBI Taxonomy" id="1963018"/>
    <lineage>
        <taxon>Bacteria</taxon>
        <taxon>Pseudomonadati</taxon>
        <taxon>Pseudomonadota</taxon>
        <taxon>Betaproteobacteria</taxon>
        <taxon>Neisseriales</taxon>
        <taxon>Chitinibacteraceae</taxon>
        <taxon>Chitinimonas</taxon>
    </lineage>
</organism>
<dbReference type="RefSeq" id="WP_378160648.1">
    <property type="nucleotide sequence ID" value="NZ_JBHSBU010000001.1"/>
</dbReference>
<feature type="transmembrane region" description="Helical" evidence="5">
    <location>
        <begin position="138"/>
        <end position="161"/>
    </location>
</feature>
<evidence type="ECO:0000256" key="3">
    <source>
        <dbReference type="ARBA" id="ARBA00022989"/>
    </source>
</evidence>
<feature type="transmembrane region" description="Helical" evidence="5">
    <location>
        <begin position="181"/>
        <end position="197"/>
    </location>
</feature>
<keyword evidence="3 5" id="KW-1133">Transmembrane helix</keyword>
<comment type="caution">
    <text evidence="7">The sequence shown here is derived from an EMBL/GenBank/DDBJ whole genome shotgun (WGS) entry which is preliminary data.</text>
</comment>
<evidence type="ECO:0000313" key="7">
    <source>
        <dbReference type="EMBL" id="MFC4158215.1"/>
    </source>
</evidence>
<dbReference type="InterPro" id="IPR036513">
    <property type="entry name" value="STAS_dom_sf"/>
</dbReference>
<reference evidence="8" key="1">
    <citation type="journal article" date="2019" name="Int. J. Syst. Evol. Microbiol.">
        <title>The Global Catalogue of Microorganisms (GCM) 10K type strain sequencing project: providing services to taxonomists for standard genome sequencing and annotation.</title>
        <authorList>
            <consortium name="The Broad Institute Genomics Platform"/>
            <consortium name="The Broad Institute Genome Sequencing Center for Infectious Disease"/>
            <person name="Wu L."/>
            <person name="Ma J."/>
        </authorList>
    </citation>
    <scope>NUCLEOTIDE SEQUENCE [LARGE SCALE GENOMIC DNA]</scope>
    <source>
        <strain evidence="8">LMG 29894</strain>
    </source>
</reference>
<evidence type="ECO:0000256" key="4">
    <source>
        <dbReference type="ARBA" id="ARBA00023136"/>
    </source>
</evidence>
<feature type="transmembrane region" description="Helical" evidence="5">
    <location>
        <begin position="341"/>
        <end position="361"/>
    </location>
</feature>
<evidence type="ECO:0000259" key="6">
    <source>
        <dbReference type="PROSITE" id="PS50801"/>
    </source>
</evidence>
<accession>A0ABV8MMX1</accession>
<feature type="transmembrane region" description="Helical" evidence="5">
    <location>
        <begin position="304"/>
        <end position="321"/>
    </location>
</feature>
<keyword evidence="2 5" id="KW-0812">Transmembrane</keyword>
<keyword evidence="4 5" id="KW-0472">Membrane</keyword>
<dbReference type="Proteomes" id="UP001595791">
    <property type="component" value="Unassembled WGS sequence"/>
</dbReference>
<dbReference type="Gene3D" id="3.30.750.24">
    <property type="entry name" value="STAS domain"/>
    <property type="match status" value="1"/>
</dbReference>
<dbReference type="Pfam" id="PF01740">
    <property type="entry name" value="STAS"/>
    <property type="match status" value="1"/>
</dbReference>
<dbReference type="NCBIfam" id="TIGR00815">
    <property type="entry name" value="sulP"/>
    <property type="match status" value="1"/>
</dbReference>
<feature type="transmembrane region" description="Helical" evidence="5">
    <location>
        <begin position="398"/>
        <end position="429"/>
    </location>
</feature>
<dbReference type="InterPro" id="IPR001902">
    <property type="entry name" value="SLC26A/SulP_fam"/>
</dbReference>
<feature type="transmembrane region" description="Helical" evidence="5">
    <location>
        <begin position="217"/>
        <end position="237"/>
    </location>
</feature>
<gene>
    <name evidence="7" type="ORF">ACFOW7_02465</name>
</gene>
<evidence type="ECO:0000256" key="1">
    <source>
        <dbReference type="ARBA" id="ARBA00004141"/>
    </source>
</evidence>
<name>A0ABV8MMX1_9NEIS</name>